<organism evidence="2 3">
    <name type="scientific">Nonomuraea endophytica</name>
    <dbReference type="NCBI Taxonomy" id="714136"/>
    <lineage>
        <taxon>Bacteria</taxon>
        <taxon>Bacillati</taxon>
        <taxon>Actinomycetota</taxon>
        <taxon>Actinomycetes</taxon>
        <taxon>Streptosporangiales</taxon>
        <taxon>Streptosporangiaceae</taxon>
        <taxon>Nonomuraea</taxon>
    </lineage>
</organism>
<feature type="region of interest" description="Disordered" evidence="1">
    <location>
        <begin position="1"/>
        <end position="52"/>
    </location>
</feature>
<protein>
    <submittedName>
        <fullName evidence="2">Uncharacterized protein</fullName>
    </submittedName>
</protein>
<sequence>MRIKLPSSITGTTTERANGRAAKRELAVRDIQPTGRANLSRRPTAAPRRSSY</sequence>
<evidence type="ECO:0000313" key="3">
    <source>
        <dbReference type="Proteomes" id="UP000568380"/>
    </source>
</evidence>
<evidence type="ECO:0000313" key="2">
    <source>
        <dbReference type="EMBL" id="MBB5080115.1"/>
    </source>
</evidence>
<evidence type="ECO:0000256" key="1">
    <source>
        <dbReference type="SAM" id="MobiDB-lite"/>
    </source>
</evidence>
<proteinExistence type="predicted"/>
<dbReference type="RefSeq" id="WP_184966245.1">
    <property type="nucleotide sequence ID" value="NZ_JACHIN010000007.1"/>
</dbReference>
<dbReference type="EMBL" id="JACHIN010000007">
    <property type="protein sequence ID" value="MBB5080115.1"/>
    <property type="molecule type" value="Genomic_DNA"/>
</dbReference>
<accession>A0A7W8A5V0</accession>
<gene>
    <name evidence="2" type="ORF">HNR40_005601</name>
</gene>
<dbReference type="Proteomes" id="UP000568380">
    <property type="component" value="Unassembled WGS sequence"/>
</dbReference>
<feature type="compositionally biased region" description="Polar residues" evidence="1">
    <location>
        <begin position="7"/>
        <end position="16"/>
    </location>
</feature>
<keyword evidence="3" id="KW-1185">Reference proteome</keyword>
<reference evidence="2 3" key="1">
    <citation type="submission" date="2020-08" db="EMBL/GenBank/DDBJ databases">
        <title>Genomic Encyclopedia of Type Strains, Phase IV (KMG-IV): sequencing the most valuable type-strain genomes for metagenomic binning, comparative biology and taxonomic classification.</title>
        <authorList>
            <person name="Goeker M."/>
        </authorList>
    </citation>
    <scope>NUCLEOTIDE SEQUENCE [LARGE SCALE GENOMIC DNA]</scope>
    <source>
        <strain evidence="2 3">DSM 45385</strain>
    </source>
</reference>
<name>A0A7W8A5V0_9ACTN</name>
<feature type="compositionally biased region" description="Low complexity" evidence="1">
    <location>
        <begin position="40"/>
        <end position="52"/>
    </location>
</feature>
<dbReference type="AlphaFoldDB" id="A0A7W8A5V0"/>
<comment type="caution">
    <text evidence="2">The sequence shown here is derived from an EMBL/GenBank/DDBJ whole genome shotgun (WGS) entry which is preliminary data.</text>
</comment>